<dbReference type="InterPro" id="IPR047048">
    <property type="entry name" value="TlyA"/>
</dbReference>
<dbReference type="EMBL" id="JRMP02000005">
    <property type="protein sequence ID" value="TLD94748.1"/>
    <property type="molecule type" value="Genomic_DNA"/>
</dbReference>
<dbReference type="RefSeq" id="WP_034571900.1">
    <property type="nucleotide sequence ID" value="NZ_JRMP02000005.1"/>
</dbReference>
<organism evidence="6 7">
    <name type="scientific">Helicobacter saguini</name>
    <dbReference type="NCBI Taxonomy" id="1548018"/>
    <lineage>
        <taxon>Bacteria</taxon>
        <taxon>Pseudomonadati</taxon>
        <taxon>Campylobacterota</taxon>
        <taxon>Epsilonproteobacteria</taxon>
        <taxon>Campylobacterales</taxon>
        <taxon>Helicobacteraceae</taxon>
        <taxon>Helicobacter</taxon>
    </lineage>
</organism>
<reference evidence="6" key="3">
    <citation type="submission" date="2018-04" db="EMBL/GenBank/DDBJ databases">
        <authorList>
            <person name="Sheh A."/>
            <person name="Shen Z."/>
            <person name="Mannion A.J."/>
            <person name="Fox J.G."/>
        </authorList>
    </citation>
    <scope>NUCLEOTIDE SEQUENCE</scope>
    <source>
        <strain evidence="6">MIT 97-6194</strain>
    </source>
</reference>
<comment type="similarity">
    <text evidence="2">Belongs to the TlyA family.</text>
</comment>
<evidence type="ECO:0000256" key="2">
    <source>
        <dbReference type="ARBA" id="ARBA00029460"/>
    </source>
</evidence>
<evidence type="ECO:0000256" key="3">
    <source>
        <dbReference type="PROSITE-ProRule" id="PRU00182"/>
    </source>
</evidence>
<name>A0A347VPE0_9HELI</name>
<dbReference type="Proteomes" id="UP000029714">
    <property type="component" value="Unassembled WGS sequence"/>
</dbReference>
<dbReference type="SUPFAM" id="SSF53335">
    <property type="entry name" value="S-adenosyl-L-methionine-dependent methyltransferases"/>
    <property type="match status" value="1"/>
</dbReference>
<dbReference type="PANTHER" id="PTHR32319:SF0">
    <property type="entry name" value="BACTERIAL HEMOLYSIN-LIKE PROTEIN"/>
    <property type="match status" value="1"/>
</dbReference>
<dbReference type="EMBL" id="QBIU01000002">
    <property type="protein sequence ID" value="MWV70604.1"/>
    <property type="molecule type" value="Genomic_DNA"/>
</dbReference>
<dbReference type="Gene3D" id="3.10.290.10">
    <property type="entry name" value="RNA-binding S4 domain"/>
    <property type="match status" value="1"/>
</dbReference>
<evidence type="ECO:0000313" key="6">
    <source>
        <dbReference type="EMBL" id="TLD94748.1"/>
    </source>
</evidence>
<proteinExistence type="inferred from homology"/>
<dbReference type="CDD" id="cd00165">
    <property type="entry name" value="S4"/>
    <property type="match status" value="1"/>
</dbReference>
<dbReference type="InterPro" id="IPR002877">
    <property type="entry name" value="RNA_MeTrfase_FtsJ_dom"/>
</dbReference>
<dbReference type="Pfam" id="PF01479">
    <property type="entry name" value="S4"/>
    <property type="match status" value="1"/>
</dbReference>
<dbReference type="GO" id="GO:0032259">
    <property type="term" value="P:methylation"/>
    <property type="evidence" value="ECO:0007669"/>
    <property type="project" value="InterPro"/>
</dbReference>
<dbReference type="Gene3D" id="3.40.50.150">
    <property type="entry name" value="Vaccinia Virus protein VP39"/>
    <property type="match status" value="1"/>
</dbReference>
<dbReference type="AlphaFoldDB" id="A0A347VPE0"/>
<dbReference type="Proteomes" id="UP000477070">
    <property type="component" value="Unassembled WGS sequence"/>
</dbReference>
<evidence type="ECO:0000256" key="1">
    <source>
        <dbReference type="ARBA" id="ARBA00022884"/>
    </source>
</evidence>
<dbReference type="InterPro" id="IPR002942">
    <property type="entry name" value="S4_RNA-bd"/>
</dbReference>
<reference evidence="6 7" key="2">
    <citation type="journal article" date="2016" name="Infect. Immun.">
        <title>Helicobacter saguini, a Novel Helicobacter Isolated from Cotton-Top Tamarins with Ulcerative Colitis, Has Proinflammatory Properties and Induces Typhlocolitis and Dysplasia in Gnotobiotic IL-10-/- Mice.</title>
        <authorList>
            <person name="Shen Z."/>
            <person name="Mannion A."/>
            <person name="Whary M.T."/>
            <person name="Muthupalani S."/>
            <person name="Sheh A."/>
            <person name="Feng Y."/>
            <person name="Gong G."/>
            <person name="Vandamme P."/>
            <person name="Holcombe H.R."/>
            <person name="Paster B.J."/>
            <person name="Fox J.G."/>
        </authorList>
    </citation>
    <scope>NUCLEOTIDE SEQUENCE [LARGE SCALE GENOMIC DNA]</scope>
    <source>
        <strain evidence="6 7">MIT 97-6194</strain>
    </source>
</reference>
<gene>
    <name evidence="5" type="ORF">DCO61_11585</name>
    <name evidence="6" type="ORF">LS64_004315</name>
</gene>
<reference evidence="5 8" key="4">
    <citation type="submission" date="2019-12" db="EMBL/GenBank/DDBJ databases">
        <title>Multi-Generational Helicobacter saguini Isolates.</title>
        <authorList>
            <person name="Mannion A."/>
            <person name="Shen Z."/>
            <person name="Fox J.G."/>
        </authorList>
    </citation>
    <scope>NUCLEOTIDE SEQUENCE [LARGE SCALE GENOMIC DNA]</scope>
    <source>
        <strain evidence="5">16-048</strain>
        <strain evidence="8">16-048 (F4)</strain>
    </source>
</reference>
<comment type="caution">
    <text evidence="6">The sequence shown here is derived from an EMBL/GenBank/DDBJ whole genome shotgun (WGS) entry which is preliminary data.</text>
</comment>
<dbReference type="STRING" id="1548018.LS64_07355"/>
<dbReference type="SUPFAM" id="SSF55174">
    <property type="entry name" value="Alpha-L RNA-binding motif"/>
    <property type="match status" value="1"/>
</dbReference>
<feature type="domain" description="RNA-binding S4" evidence="4">
    <location>
        <begin position="1"/>
        <end position="69"/>
    </location>
</feature>
<dbReference type="GO" id="GO:0008168">
    <property type="term" value="F:methyltransferase activity"/>
    <property type="evidence" value="ECO:0007669"/>
    <property type="project" value="InterPro"/>
</dbReference>
<evidence type="ECO:0000313" key="8">
    <source>
        <dbReference type="Proteomes" id="UP000477070"/>
    </source>
</evidence>
<dbReference type="SMART" id="SM00363">
    <property type="entry name" value="S4"/>
    <property type="match status" value="1"/>
</dbReference>
<dbReference type="Pfam" id="PF01728">
    <property type="entry name" value="FtsJ"/>
    <property type="match status" value="1"/>
</dbReference>
<dbReference type="InterPro" id="IPR036986">
    <property type="entry name" value="S4_RNA-bd_sf"/>
</dbReference>
<dbReference type="PROSITE" id="PS50889">
    <property type="entry name" value="S4"/>
    <property type="match status" value="1"/>
</dbReference>
<reference evidence="6 7" key="1">
    <citation type="journal article" date="2014" name="Genome Announc.">
        <title>Draft genome sequences of eight enterohepatic helicobacter species isolated from both laboratory and wild rodents.</title>
        <authorList>
            <person name="Sheh A."/>
            <person name="Shen Z."/>
            <person name="Fox J.G."/>
        </authorList>
    </citation>
    <scope>NUCLEOTIDE SEQUENCE [LARGE SCALE GENOMIC DNA]</scope>
    <source>
        <strain evidence="6 7">MIT 97-6194</strain>
    </source>
</reference>
<sequence>MRLDKFLVLRFDFSRQKASELIKNGCVLVDNRPIFKPSFETDSTFNIEIKKDMFIDSKIYCSRAAFKLSKFLQNNELNGQIFLDSKANFIESKLSESIIKYIKNSIINNIKNNIVIDVGASSGGFTQVLLSKGANLVIAQDVGDNQLDSTLRENHKVISVENMDIRDFVATFLKGKMTDVTFVTSLQKCLNYELSGDIKKILESKKEFAFLSCDISFISLRKVIDSLTFLSKNLLLLFKPQFEVGIEAKRNKKGVLKDSKIIKESLNSFLDLLKQKGANSLFIEESLLKGKEGNKEFFIYARF</sequence>
<keyword evidence="7" id="KW-1185">Reference proteome</keyword>
<dbReference type="GO" id="GO:0003723">
    <property type="term" value="F:RNA binding"/>
    <property type="evidence" value="ECO:0007669"/>
    <property type="project" value="UniProtKB-KW"/>
</dbReference>
<dbReference type="OrthoDB" id="9784736at2"/>
<accession>A0A347VPE0</accession>
<dbReference type="InterPro" id="IPR029063">
    <property type="entry name" value="SAM-dependent_MTases_sf"/>
</dbReference>
<dbReference type="PANTHER" id="PTHR32319">
    <property type="entry name" value="BACTERIAL HEMOLYSIN-LIKE PROTEIN"/>
    <property type="match status" value="1"/>
</dbReference>
<evidence type="ECO:0000313" key="5">
    <source>
        <dbReference type="EMBL" id="MWV70604.1"/>
    </source>
</evidence>
<evidence type="ECO:0000259" key="4">
    <source>
        <dbReference type="SMART" id="SM00363"/>
    </source>
</evidence>
<keyword evidence="1 3" id="KW-0694">RNA-binding</keyword>
<evidence type="ECO:0000313" key="7">
    <source>
        <dbReference type="Proteomes" id="UP000029714"/>
    </source>
</evidence>
<protein>
    <submittedName>
        <fullName evidence="6">Hemolysin</fullName>
    </submittedName>
</protein>